<protein>
    <submittedName>
        <fullName evidence="1">Uncharacterized protein</fullName>
    </submittedName>
</protein>
<feature type="non-terminal residue" evidence="1">
    <location>
        <position position="99"/>
    </location>
</feature>
<proteinExistence type="predicted"/>
<dbReference type="Proteomes" id="UP000601435">
    <property type="component" value="Unassembled WGS sequence"/>
</dbReference>
<evidence type="ECO:0000313" key="2">
    <source>
        <dbReference type="Proteomes" id="UP000601435"/>
    </source>
</evidence>
<reference evidence="1" key="1">
    <citation type="submission" date="2021-02" db="EMBL/GenBank/DDBJ databases">
        <authorList>
            <person name="Dougan E. K."/>
            <person name="Rhodes N."/>
            <person name="Thang M."/>
            <person name="Chan C."/>
        </authorList>
    </citation>
    <scope>NUCLEOTIDE SEQUENCE</scope>
</reference>
<evidence type="ECO:0000313" key="1">
    <source>
        <dbReference type="EMBL" id="CAE7548764.1"/>
    </source>
</evidence>
<comment type="caution">
    <text evidence="1">The sequence shown here is derived from an EMBL/GenBank/DDBJ whole genome shotgun (WGS) entry which is preliminary data.</text>
</comment>
<feature type="non-terminal residue" evidence="1">
    <location>
        <position position="1"/>
    </location>
</feature>
<sequence length="99" mass="10820">VWWSYGSVCGPGQPWEATLGVPLSQRHRAGPGGSPHSSRRDPAILRRAVNGRFLVSLRLRRSGENLCRDHPVSKRGGDHFCRIGAGVGKTARLRREAAP</sequence>
<keyword evidence="2" id="KW-1185">Reference proteome</keyword>
<dbReference type="AlphaFoldDB" id="A0A812U2M1"/>
<organism evidence="1 2">
    <name type="scientific">Symbiodinium necroappetens</name>
    <dbReference type="NCBI Taxonomy" id="1628268"/>
    <lineage>
        <taxon>Eukaryota</taxon>
        <taxon>Sar</taxon>
        <taxon>Alveolata</taxon>
        <taxon>Dinophyceae</taxon>
        <taxon>Suessiales</taxon>
        <taxon>Symbiodiniaceae</taxon>
        <taxon>Symbiodinium</taxon>
    </lineage>
</organism>
<dbReference type="EMBL" id="CAJNJA010025742">
    <property type="protein sequence ID" value="CAE7548764.1"/>
    <property type="molecule type" value="Genomic_DNA"/>
</dbReference>
<gene>
    <name evidence="1" type="ORF">SNEC2469_LOCUS15810</name>
</gene>
<accession>A0A812U2M1</accession>
<name>A0A812U2M1_9DINO</name>